<evidence type="ECO:0000256" key="3">
    <source>
        <dbReference type="ARBA" id="ARBA00022989"/>
    </source>
</evidence>
<dbReference type="InterPro" id="IPR051495">
    <property type="entry name" value="Epithelial_Barrier/Signaling"/>
</dbReference>
<dbReference type="WBParaSite" id="TCONS_00001234.p1">
    <property type="protein sequence ID" value="TCONS_00001234.p1"/>
    <property type="gene ID" value="XLOC_001146"/>
</dbReference>
<dbReference type="CDD" id="cd00033">
    <property type="entry name" value="CCP"/>
    <property type="match status" value="1"/>
</dbReference>
<dbReference type="Gene3D" id="2.10.70.10">
    <property type="entry name" value="Complement Module, domain 1"/>
    <property type="match status" value="1"/>
</dbReference>
<feature type="domain" description="NIDO" evidence="11">
    <location>
        <begin position="288"/>
        <end position="453"/>
    </location>
</feature>
<dbReference type="SMART" id="SM00723">
    <property type="entry name" value="AMOP"/>
    <property type="match status" value="1"/>
</dbReference>
<evidence type="ECO:0000256" key="7">
    <source>
        <dbReference type="SAM" id="MobiDB-lite"/>
    </source>
</evidence>
<dbReference type="SMART" id="SM00539">
    <property type="entry name" value="NIDO"/>
    <property type="match status" value="1"/>
</dbReference>
<feature type="compositionally biased region" description="Polar residues" evidence="7">
    <location>
        <begin position="1404"/>
        <end position="1421"/>
    </location>
</feature>
<accession>A0A0K0E844</accession>
<evidence type="ECO:0000256" key="1">
    <source>
        <dbReference type="ARBA" id="ARBA00004370"/>
    </source>
</evidence>
<evidence type="ECO:0000259" key="11">
    <source>
        <dbReference type="PROSITE" id="PS51220"/>
    </source>
</evidence>
<dbReference type="PANTHER" id="PTHR13802:SF52">
    <property type="entry name" value="MUCIN-4"/>
    <property type="match status" value="1"/>
</dbReference>
<dbReference type="STRING" id="6248.A0A0K0E844"/>
<evidence type="ECO:0000313" key="14">
    <source>
        <dbReference type="WBParaSite" id="SSTP_0000567400.1"/>
    </source>
</evidence>
<dbReference type="SUPFAM" id="SSF81296">
    <property type="entry name" value="E set domains"/>
    <property type="match status" value="1"/>
</dbReference>
<dbReference type="PROSITE" id="PS51233">
    <property type="entry name" value="VWFD"/>
    <property type="match status" value="1"/>
</dbReference>
<feature type="transmembrane region" description="Helical" evidence="8">
    <location>
        <begin position="21"/>
        <end position="39"/>
    </location>
</feature>
<feature type="compositionally biased region" description="Low complexity" evidence="7">
    <location>
        <begin position="1387"/>
        <end position="1399"/>
    </location>
</feature>
<dbReference type="PROSITE" id="PS50923">
    <property type="entry name" value="SUSHI"/>
    <property type="match status" value="1"/>
</dbReference>
<name>A0A0K0E844_STRER</name>
<keyword evidence="3 8" id="KW-1133">Transmembrane helix</keyword>
<evidence type="ECO:0000256" key="2">
    <source>
        <dbReference type="ARBA" id="ARBA00022692"/>
    </source>
</evidence>
<evidence type="ECO:0000256" key="4">
    <source>
        <dbReference type="ARBA" id="ARBA00023136"/>
    </source>
</evidence>
<evidence type="ECO:0000256" key="6">
    <source>
        <dbReference type="PROSITE-ProRule" id="PRU00302"/>
    </source>
</evidence>
<dbReference type="GO" id="GO:0007160">
    <property type="term" value="P:cell-matrix adhesion"/>
    <property type="evidence" value="ECO:0007669"/>
    <property type="project" value="InterPro"/>
</dbReference>
<reference evidence="14" key="1">
    <citation type="submission" date="2015-08" db="UniProtKB">
        <authorList>
            <consortium name="WormBaseParasite"/>
        </authorList>
    </citation>
    <scope>IDENTIFICATION</scope>
</reference>
<comment type="caution">
    <text evidence="6">Lacks conserved residue(s) required for the propagation of feature annotation.</text>
</comment>
<organism evidence="14">
    <name type="scientific">Strongyloides stercoralis</name>
    <name type="common">Threadworm</name>
    <dbReference type="NCBI Taxonomy" id="6248"/>
    <lineage>
        <taxon>Eukaryota</taxon>
        <taxon>Metazoa</taxon>
        <taxon>Ecdysozoa</taxon>
        <taxon>Nematoda</taxon>
        <taxon>Chromadorea</taxon>
        <taxon>Rhabditida</taxon>
        <taxon>Tylenchina</taxon>
        <taxon>Panagrolaimomorpha</taxon>
        <taxon>Strongyloidoidea</taxon>
        <taxon>Strongyloididae</taxon>
        <taxon>Strongyloides</taxon>
    </lineage>
</organism>
<proteinExistence type="predicted"/>
<dbReference type="InterPro" id="IPR056619">
    <property type="entry name" value="C8-3_MUC4"/>
</dbReference>
<dbReference type="GO" id="GO:0016020">
    <property type="term" value="C:membrane"/>
    <property type="evidence" value="ECO:0007669"/>
    <property type="project" value="UniProtKB-SubCell"/>
</dbReference>
<evidence type="ECO:0000259" key="9">
    <source>
        <dbReference type="PROSITE" id="PS50856"/>
    </source>
</evidence>
<dbReference type="InterPro" id="IPR003886">
    <property type="entry name" value="NIDO_dom"/>
</dbReference>
<dbReference type="WBParaSite" id="SSTP_0000567400.1">
    <property type="protein sequence ID" value="SSTP_0000567400.1"/>
    <property type="gene ID" value="SSTP_0000567400"/>
</dbReference>
<dbReference type="InterPro" id="IPR005533">
    <property type="entry name" value="AMOP_dom"/>
</dbReference>
<evidence type="ECO:0000313" key="15">
    <source>
        <dbReference type="WBParaSite" id="TCONS_00001234.p1"/>
    </source>
</evidence>
<dbReference type="AlphaFoldDB" id="A0A0K0E844"/>
<dbReference type="InterPro" id="IPR035976">
    <property type="entry name" value="Sushi/SCR/CCP_sf"/>
</dbReference>
<dbReference type="InterPro" id="IPR001846">
    <property type="entry name" value="VWF_type-D"/>
</dbReference>
<dbReference type="InterPro" id="IPR013783">
    <property type="entry name" value="Ig-like_fold"/>
</dbReference>
<keyword evidence="5" id="KW-1015">Disulfide bond</keyword>
<evidence type="ECO:0000256" key="5">
    <source>
        <dbReference type="ARBA" id="ARBA00023157"/>
    </source>
</evidence>
<feature type="transmembrane region" description="Helical" evidence="8">
    <location>
        <begin position="1251"/>
        <end position="1273"/>
    </location>
</feature>
<evidence type="ECO:0000313" key="13">
    <source>
        <dbReference type="Proteomes" id="UP000035681"/>
    </source>
</evidence>
<dbReference type="SUPFAM" id="SSF57535">
    <property type="entry name" value="Complement control module/SCR domain"/>
    <property type="match status" value="1"/>
</dbReference>
<dbReference type="Gene3D" id="2.60.40.10">
    <property type="entry name" value="Immunoglobulins"/>
    <property type="match status" value="1"/>
</dbReference>
<dbReference type="Pfam" id="PF00084">
    <property type="entry name" value="Sushi"/>
    <property type="match status" value="1"/>
</dbReference>
<dbReference type="Pfam" id="PF06119">
    <property type="entry name" value="NIDO"/>
    <property type="match status" value="1"/>
</dbReference>
<keyword evidence="4 8" id="KW-0472">Membrane</keyword>
<feature type="region of interest" description="Disordered" evidence="7">
    <location>
        <begin position="1365"/>
        <end position="1421"/>
    </location>
</feature>
<feature type="domain" description="AMOP" evidence="9">
    <location>
        <begin position="684"/>
        <end position="844"/>
    </location>
</feature>
<dbReference type="PROSITE" id="PS50856">
    <property type="entry name" value="AMOP"/>
    <property type="match status" value="1"/>
</dbReference>
<dbReference type="PROSITE" id="PS51220">
    <property type="entry name" value="NIDO"/>
    <property type="match status" value="1"/>
</dbReference>
<evidence type="ECO:0000259" key="10">
    <source>
        <dbReference type="PROSITE" id="PS50923"/>
    </source>
</evidence>
<comment type="subcellular location">
    <subcellularLocation>
        <location evidence="1">Membrane</location>
    </subcellularLocation>
</comment>
<dbReference type="SMART" id="SM00032">
    <property type="entry name" value="CCP"/>
    <property type="match status" value="1"/>
</dbReference>
<dbReference type="Pfam" id="PF23263">
    <property type="entry name" value="C8-3_MUC4"/>
    <property type="match status" value="1"/>
</dbReference>
<dbReference type="Pfam" id="PF03782">
    <property type="entry name" value="AMOP"/>
    <property type="match status" value="1"/>
</dbReference>
<feature type="domain" description="Sushi" evidence="10">
    <location>
        <begin position="1182"/>
        <end position="1242"/>
    </location>
</feature>
<dbReference type="InterPro" id="IPR000436">
    <property type="entry name" value="Sushi_SCR_CCP_dom"/>
</dbReference>
<sequence length="1421" mass="162057">MYIIILFDKVSIQRKKIMGRLKNVFLISTLLIILYFYTINLSVNAKIYENSFTKQFCSKNDAICNADDEINPDKKSQMEFEAKLDAILEKEAKEDASYPEKIRKKRQLARENFQTYVQNMEKGDYDVRYDEGWQTILYPFGKWTLDNELMGQAGRETQTNLGFDCPYFGYRFNYTFVYPMGFVSFAQPSFQLPPFTFPNPEWPKERDHSFIAPFYADAAFQRIGNVKISNVFYRSVHRPRLDDDEFYNPYDPQSTGVGGNNNINYNNQQQINNQQGNMNFNTNNNRNIFGKKRKKRQMPGRLNQPGMVIDPYLLDNITRDVQEGYTGANGWRAEHAFIVTWYRMAYGGAPRALDVSQFDYVKDWQNTFQLVIATDEIRTFAIFNYARLNWTSSTDAGGLNGFGGKQPAMVGFNGGNGTGWYPLPYSGEGRVWKLGYFSNGVTPGRWIHRIDEVIIPGGCSNASTGGVLTAPPWGPMQGGIAVNISGPCLREKDSIKMSFESWVVDCKRISVARARCIMPIFHKTGLVVVRMSRDGGASFPFTGKFYVMSPHRSPPQVKLKDDVEKSINRWNQPYADQLTMAWQYLNLTWSTSARIDISLWGYWEDADRSHFEKIDTIAKSIGNTGSYTFKPTQLTRTNMLYGASDKFHFGFVQVALADVEDGVMWSSITPFPWYFRPLWERELGANWATTLCIDWFEYDGKRRNFIADLTQGNYICPCVLSQALLDLGRFMPDMTCDMAGDTSCPYNKGAQHCIQSVSPTWTGAAQVCCYDFEGYLMFTDDWEPDGDYTTYFQPGTPSRAHPFGAYPYKNPPFIPSLSHYQNDILPYQMCCHYAQHCEFYYWRRMTNGCQDYKPPVAGYIYGEPHIITYDGLKYTFPGKGYYVLTMSENPIHKLMVQVRLEQPDETLWHSHVNATVVTGVAIQENSSSIVQIFARKPMRRWRYRMDVYVDGVRRFFDQPQWKFQQFNGVNLRSPLLNMDMSEIIVMLNSGSGIKVSESNGMLDVMVFLPPSYNTTCKSGQNPGSTLTTNTQERCYTTMGLLGTYNKDSTDDLMTISGTTMRATGDTYTQSTTQQIYEQFGQKWVIDGSNDRIGTPLFQDSFKPIYNPSLFASSNYFPTFWPQTISINASRVYSMEQVKVTCMEVKPCEYDYMLTGSREIATTTLQKHKSFLSLQKKGSRLLKSCGPLMKGQGVIKTPPAANYLEGDTVTFSCKPNYYAHGDLVRTCRNTSTWSEGYWVWCRNRNLEIGLKWMTALLSIFGFLLLFTIIFCILWSKRKEKERILIENGKHIRATKKRIVTLDSDSPKKSLLSREGTNNFSTINGTANGSILKQTPSKGFGSGSAFSPYPSKLPYNDDDRILENKQRFASPPSVNGSTRGFGTGSAFIQPTQPTTPRQQFSPTPPASSFTTNRKPNMFESSAI</sequence>
<feature type="domain" description="VWFD" evidence="12">
    <location>
        <begin position="856"/>
        <end position="1091"/>
    </location>
</feature>
<dbReference type="Proteomes" id="UP000035681">
    <property type="component" value="Unplaced"/>
</dbReference>
<keyword evidence="6" id="KW-0768">Sushi</keyword>
<dbReference type="InterPro" id="IPR014756">
    <property type="entry name" value="Ig_E-set"/>
</dbReference>
<evidence type="ECO:0000259" key="12">
    <source>
        <dbReference type="PROSITE" id="PS51233"/>
    </source>
</evidence>
<dbReference type="SMART" id="SM00216">
    <property type="entry name" value="VWD"/>
    <property type="match status" value="1"/>
</dbReference>
<keyword evidence="2 8" id="KW-0812">Transmembrane</keyword>
<protein>
    <submittedName>
        <fullName evidence="14">AMOP domain protein</fullName>
    </submittedName>
    <submittedName>
        <fullName evidence="15">Sushi domain-containing protein</fullName>
    </submittedName>
</protein>
<dbReference type="Pfam" id="PF00094">
    <property type="entry name" value="VWD"/>
    <property type="match status" value="1"/>
</dbReference>
<dbReference type="PANTHER" id="PTHR13802">
    <property type="entry name" value="MUCIN 4-RELATED"/>
    <property type="match status" value="1"/>
</dbReference>
<keyword evidence="13" id="KW-1185">Reference proteome</keyword>
<evidence type="ECO:0000256" key="8">
    <source>
        <dbReference type="SAM" id="Phobius"/>
    </source>
</evidence>